<evidence type="ECO:0000313" key="3">
    <source>
        <dbReference type="Proteomes" id="UP000005234"/>
    </source>
</evidence>
<name>H8L3L8_FRAAD</name>
<dbReference type="EMBL" id="CP003350">
    <property type="protein sequence ID" value="AFC87387.1"/>
    <property type="molecule type" value="Genomic_DNA"/>
</dbReference>
<feature type="transmembrane region" description="Helical" evidence="1">
    <location>
        <begin position="38"/>
        <end position="59"/>
    </location>
</feature>
<reference evidence="2" key="1">
    <citation type="submission" date="2012-02" db="EMBL/GenBank/DDBJ databases">
        <title>The complete genome of Frateuria aurantia DSM 6220.</title>
        <authorList>
            <consortium name="US DOE Joint Genome Institute (JGI-PGF)"/>
            <person name="Lucas S."/>
            <person name="Copeland A."/>
            <person name="Lapidus A."/>
            <person name="Glavina del Rio T."/>
            <person name="Dalin E."/>
            <person name="Tice H."/>
            <person name="Bruce D."/>
            <person name="Goodwin L."/>
            <person name="Pitluck S."/>
            <person name="Peters L."/>
            <person name="Ovchinnikova G."/>
            <person name="Teshima H."/>
            <person name="Kyrpides N."/>
            <person name="Mavromatis K."/>
            <person name="Ivanova N."/>
            <person name="Brettin T."/>
            <person name="Detter J.C."/>
            <person name="Han C."/>
            <person name="Larimer F."/>
            <person name="Land M."/>
            <person name="Hauser L."/>
            <person name="Markowitz V."/>
            <person name="Cheng J.-F."/>
            <person name="Hugenholtz P."/>
            <person name="Woyke T."/>
            <person name="Wu D."/>
            <person name="Brambilla E."/>
            <person name="Klenk H.-P."/>
            <person name="Eisen J.A."/>
        </authorList>
    </citation>
    <scope>NUCLEOTIDE SEQUENCE</scope>
    <source>
        <strain evidence="2">DSM 6220</strain>
    </source>
</reference>
<keyword evidence="1" id="KW-0472">Membrane</keyword>
<gene>
    <name evidence="2" type="ordered locus">Fraau_3059</name>
</gene>
<dbReference type="Proteomes" id="UP000005234">
    <property type="component" value="Chromosome"/>
</dbReference>
<organism evidence="2 3">
    <name type="scientific">Frateuria aurantia (strain ATCC 33424 / DSM 6220 / KCTC 2777 / LMG 1558 / NBRC 3245 / NCIMB 13370)</name>
    <name type="common">Acetobacter aurantius</name>
    <dbReference type="NCBI Taxonomy" id="767434"/>
    <lineage>
        <taxon>Bacteria</taxon>
        <taxon>Pseudomonadati</taxon>
        <taxon>Pseudomonadota</taxon>
        <taxon>Gammaproteobacteria</taxon>
        <taxon>Lysobacterales</taxon>
        <taxon>Rhodanobacteraceae</taxon>
        <taxon>Frateuria</taxon>
    </lineage>
</organism>
<keyword evidence="1" id="KW-0812">Transmembrane</keyword>
<protein>
    <submittedName>
        <fullName evidence="2">Uncharacterized protein</fullName>
    </submittedName>
</protein>
<keyword evidence="3" id="KW-1185">Reference proteome</keyword>
<dbReference type="STRING" id="767434.Fraau_3059"/>
<sequence>MAHHAQGASARTCTISHKSRFSFRSSGWLHVSSMDLDIFGAFVAGVVLSTCAFMAVEVLR</sequence>
<dbReference type="AlphaFoldDB" id="H8L3L8"/>
<keyword evidence="1" id="KW-1133">Transmembrane helix</keyword>
<accession>H8L3L8</accession>
<evidence type="ECO:0000313" key="2">
    <source>
        <dbReference type="EMBL" id="AFC87387.1"/>
    </source>
</evidence>
<dbReference type="KEGG" id="fau:Fraau_3059"/>
<proteinExistence type="predicted"/>
<dbReference type="HOGENOM" id="CLU_2934772_0_0_6"/>
<evidence type="ECO:0000256" key="1">
    <source>
        <dbReference type="SAM" id="Phobius"/>
    </source>
</evidence>